<evidence type="ECO:0000256" key="1">
    <source>
        <dbReference type="ARBA" id="ARBA00008908"/>
    </source>
</evidence>
<keyword evidence="3" id="KW-0460">Magnesium</keyword>
<evidence type="ECO:0000256" key="2">
    <source>
        <dbReference type="ARBA" id="ARBA00022723"/>
    </source>
</evidence>
<dbReference type="GO" id="GO:0008168">
    <property type="term" value="F:methyltransferase activity"/>
    <property type="evidence" value="ECO:0007669"/>
    <property type="project" value="InterPro"/>
</dbReference>
<dbReference type="InterPro" id="IPR029063">
    <property type="entry name" value="SAM-dependent_MTases_sf"/>
</dbReference>
<evidence type="ECO:0000313" key="4">
    <source>
        <dbReference type="EMBL" id="KAG2581106.1"/>
    </source>
</evidence>
<dbReference type="AlphaFoldDB" id="A0A8T0R767"/>
<keyword evidence="2" id="KW-0479">Metal-binding</keyword>
<name>A0A8T0R767_PANVG</name>
<dbReference type="InterPro" id="IPR042086">
    <property type="entry name" value="MeTrfase_capping"/>
</dbReference>
<gene>
    <name evidence="4" type="ORF">PVAP13_6KG014000</name>
</gene>
<dbReference type="Gene3D" id="3.40.50.150">
    <property type="entry name" value="Vaccinia Virus protein VP39"/>
    <property type="match status" value="1"/>
</dbReference>
<dbReference type="EMBL" id="CM029047">
    <property type="protein sequence ID" value="KAG2581106.1"/>
    <property type="molecule type" value="Genomic_DNA"/>
</dbReference>
<dbReference type="Pfam" id="PF03492">
    <property type="entry name" value="Methyltransf_7"/>
    <property type="match status" value="1"/>
</dbReference>
<protein>
    <submittedName>
        <fullName evidence="4">Uncharacterized protein</fullName>
    </submittedName>
</protein>
<organism evidence="4 5">
    <name type="scientific">Panicum virgatum</name>
    <name type="common">Blackwell switchgrass</name>
    <dbReference type="NCBI Taxonomy" id="38727"/>
    <lineage>
        <taxon>Eukaryota</taxon>
        <taxon>Viridiplantae</taxon>
        <taxon>Streptophyta</taxon>
        <taxon>Embryophyta</taxon>
        <taxon>Tracheophyta</taxon>
        <taxon>Spermatophyta</taxon>
        <taxon>Magnoliopsida</taxon>
        <taxon>Liliopsida</taxon>
        <taxon>Poales</taxon>
        <taxon>Poaceae</taxon>
        <taxon>PACMAD clade</taxon>
        <taxon>Panicoideae</taxon>
        <taxon>Panicodae</taxon>
        <taxon>Paniceae</taxon>
        <taxon>Panicinae</taxon>
        <taxon>Panicum</taxon>
        <taxon>Panicum sect. Hiantes</taxon>
    </lineage>
</organism>
<reference evidence="4" key="1">
    <citation type="submission" date="2020-05" db="EMBL/GenBank/DDBJ databases">
        <title>WGS assembly of Panicum virgatum.</title>
        <authorList>
            <person name="Lovell J.T."/>
            <person name="Jenkins J."/>
            <person name="Shu S."/>
            <person name="Juenger T.E."/>
            <person name="Schmutz J."/>
        </authorList>
    </citation>
    <scope>NUCLEOTIDE SEQUENCE</scope>
    <source>
        <strain evidence="4">AP13</strain>
    </source>
</reference>
<dbReference type="SUPFAM" id="SSF53335">
    <property type="entry name" value="S-adenosyl-L-methionine-dependent methyltransferases"/>
    <property type="match status" value="1"/>
</dbReference>
<dbReference type="PANTHER" id="PTHR31009">
    <property type="entry name" value="S-ADENOSYL-L-METHIONINE:CARBOXYL METHYLTRANSFERASE FAMILY PROTEIN"/>
    <property type="match status" value="1"/>
</dbReference>
<comment type="similarity">
    <text evidence="1">Belongs to the methyltransferase superfamily. Type-7 methyltransferase family. SABATH subfamily.</text>
</comment>
<evidence type="ECO:0000313" key="5">
    <source>
        <dbReference type="Proteomes" id="UP000823388"/>
    </source>
</evidence>
<dbReference type="Proteomes" id="UP000823388">
    <property type="component" value="Chromosome 6K"/>
</dbReference>
<keyword evidence="5" id="KW-1185">Reference proteome</keyword>
<sequence length="302" mass="34543">MIFRGSIPMLENGIRKVFETLGVKTMTIVDLGCSSGPNTLLFVSKLIDITTEQCNKVVECDPMELLIFLNDLPGNDFNQVFRSLENLEKGTSDQKGNTPLFYHISGLPKSYYNRLLPRESVHLFHSSSSLHWRSQVPEVLEASRDALLNKDNIYISEASTSFVVKCFREQFNKDFSTFLKLRHEELVYGGKMVLTFCGRKDENVYNGDLNKLFGLLAMSLQSLITKGLVESEKLDSFNLPFYGPSISEVKYIVMQSHMFELDHIKLFEINWDPYDDTEGDDVHDSVCSASMFLSLLEQRWNL</sequence>
<dbReference type="Gene3D" id="1.10.1200.270">
    <property type="entry name" value="Methyltransferase, alpha-helical capping domain"/>
    <property type="match status" value="1"/>
</dbReference>
<dbReference type="InterPro" id="IPR005299">
    <property type="entry name" value="MeTrfase_7"/>
</dbReference>
<comment type="caution">
    <text evidence="4">The sequence shown here is derived from an EMBL/GenBank/DDBJ whole genome shotgun (WGS) entry which is preliminary data.</text>
</comment>
<accession>A0A8T0R767</accession>
<dbReference type="GO" id="GO:0046872">
    <property type="term" value="F:metal ion binding"/>
    <property type="evidence" value="ECO:0007669"/>
    <property type="project" value="UniProtKB-KW"/>
</dbReference>
<evidence type="ECO:0000256" key="3">
    <source>
        <dbReference type="ARBA" id="ARBA00022842"/>
    </source>
</evidence>
<proteinExistence type="inferred from homology"/>